<name>A0A3E0U2K7_9GAMM</name>
<sequence length="285" mass="31693">MFAILMDDQNIVQVFEKYSVPQALEVKHHFTSIFQELKLPSAELVAQMEAEGLSVNDLDSEPVRRTTASNDLPGSVIRSNLYRMFLSRQELLVAIEGLSFSQRLAVRDNIEQLASHLKLPSPELMKRMAAEGIDLPGILPAAEAKPGPLELLKRKGDILLQPQASSDDHRSSPQSKKSLEDKKQGVSQHEPEDKAQIIRNKLSTVLSMQIEEVSNETSEVVGSLPKNVAEFSAGDNKKDKVLAIKNRLNALSLEQTSEKKQIVMEHELEIEGSAAKKFLLSMMKT</sequence>
<feature type="region of interest" description="Disordered" evidence="1">
    <location>
        <begin position="163"/>
        <end position="195"/>
    </location>
</feature>
<evidence type="ECO:0000313" key="2">
    <source>
        <dbReference type="EMBL" id="REL30954.1"/>
    </source>
</evidence>
<feature type="compositionally biased region" description="Basic and acidic residues" evidence="1">
    <location>
        <begin position="166"/>
        <end position="195"/>
    </location>
</feature>
<evidence type="ECO:0000313" key="3">
    <source>
        <dbReference type="Proteomes" id="UP000256899"/>
    </source>
</evidence>
<proteinExistence type="predicted"/>
<dbReference type="RefSeq" id="WP_116015463.1">
    <property type="nucleotide sequence ID" value="NZ_QUOT01000001.1"/>
</dbReference>
<comment type="caution">
    <text evidence="2">The sequence shown here is derived from an EMBL/GenBank/DDBJ whole genome shotgun (WGS) entry which is preliminary data.</text>
</comment>
<gene>
    <name evidence="2" type="ORF">DXX94_09600</name>
</gene>
<dbReference type="Proteomes" id="UP000256899">
    <property type="component" value="Unassembled WGS sequence"/>
</dbReference>
<dbReference type="EMBL" id="QUOT01000001">
    <property type="protein sequence ID" value="REL30954.1"/>
    <property type="molecule type" value="Genomic_DNA"/>
</dbReference>
<evidence type="ECO:0000256" key="1">
    <source>
        <dbReference type="SAM" id="MobiDB-lite"/>
    </source>
</evidence>
<dbReference type="AlphaFoldDB" id="A0A3E0U2K7"/>
<reference evidence="3" key="1">
    <citation type="submission" date="2018-08" db="EMBL/GenBank/DDBJ databases">
        <title>Thalassotalea euphylliae genome.</title>
        <authorList>
            <person name="Summers S."/>
            <person name="Rice S.A."/>
            <person name="Freckelton M.L."/>
            <person name="Nedved B.T."/>
            <person name="Hadfield M.G."/>
        </authorList>
    </citation>
    <scope>NUCLEOTIDE SEQUENCE [LARGE SCALE GENOMIC DNA]</scope>
    <source>
        <strain evidence="3">H3</strain>
    </source>
</reference>
<protein>
    <submittedName>
        <fullName evidence="2">Uncharacterized protein</fullName>
    </submittedName>
</protein>
<accession>A0A3E0U2K7</accession>
<keyword evidence="3" id="KW-1185">Reference proteome</keyword>
<organism evidence="2 3">
    <name type="scientific">Thalassotalea euphylliae</name>
    <dbReference type="NCBI Taxonomy" id="1655234"/>
    <lineage>
        <taxon>Bacteria</taxon>
        <taxon>Pseudomonadati</taxon>
        <taxon>Pseudomonadota</taxon>
        <taxon>Gammaproteobacteria</taxon>
        <taxon>Alteromonadales</taxon>
        <taxon>Colwelliaceae</taxon>
        <taxon>Thalassotalea</taxon>
    </lineage>
</organism>